<dbReference type="InterPro" id="IPR002138">
    <property type="entry name" value="Pept_C14_p10"/>
</dbReference>
<dbReference type="Pfam" id="PF00656">
    <property type="entry name" value="Peptidase_C14"/>
    <property type="match status" value="1"/>
</dbReference>
<feature type="domain" description="Caspase family p20" evidence="7">
    <location>
        <begin position="158"/>
        <end position="288"/>
    </location>
</feature>
<dbReference type="GO" id="GO:0005737">
    <property type="term" value="C:cytoplasm"/>
    <property type="evidence" value="ECO:0007669"/>
    <property type="project" value="UniProtKB-ARBA"/>
</dbReference>
<dbReference type="SMART" id="SM00115">
    <property type="entry name" value="CASc"/>
    <property type="match status" value="1"/>
</dbReference>
<dbReference type="Gene3D" id="1.10.533.10">
    <property type="entry name" value="Death Domain, Fas"/>
    <property type="match status" value="1"/>
</dbReference>
<dbReference type="SUPFAM" id="SSF52129">
    <property type="entry name" value="Caspase-like"/>
    <property type="match status" value="1"/>
</dbReference>
<comment type="similarity">
    <text evidence="1 4">Belongs to the peptidase C14A family.</text>
</comment>
<dbReference type="InterPro" id="IPR011029">
    <property type="entry name" value="DEATH-like_dom_sf"/>
</dbReference>
<dbReference type="GO" id="GO:0006508">
    <property type="term" value="P:proteolysis"/>
    <property type="evidence" value="ECO:0007669"/>
    <property type="project" value="InterPro"/>
</dbReference>
<feature type="domain" description="Caspase family p10" evidence="6">
    <location>
        <begin position="306"/>
        <end position="392"/>
    </location>
</feature>
<dbReference type="SUPFAM" id="SSF47986">
    <property type="entry name" value="DEATH domain"/>
    <property type="match status" value="1"/>
</dbReference>
<organism evidence="8">
    <name type="scientific">Hydra vulgaris</name>
    <name type="common">Hydra</name>
    <name type="synonym">Hydra attenuata</name>
    <dbReference type="NCBI Taxonomy" id="6087"/>
    <lineage>
        <taxon>Eukaryota</taxon>
        <taxon>Metazoa</taxon>
        <taxon>Cnidaria</taxon>
        <taxon>Hydrozoa</taxon>
        <taxon>Hydroidolina</taxon>
        <taxon>Anthoathecata</taxon>
        <taxon>Aplanulata</taxon>
        <taxon>Hydridae</taxon>
        <taxon>Hydra</taxon>
    </lineage>
</organism>
<evidence type="ECO:0000259" key="7">
    <source>
        <dbReference type="PROSITE" id="PS50208"/>
    </source>
</evidence>
<dbReference type="InterPro" id="IPR011600">
    <property type="entry name" value="Pept_C14_caspase"/>
</dbReference>
<dbReference type="GO" id="GO:0006915">
    <property type="term" value="P:apoptotic process"/>
    <property type="evidence" value="ECO:0007669"/>
    <property type="project" value="UniProtKB-KW"/>
</dbReference>
<dbReference type="InterPro" id="IPR015917">
    <property type="entry name" value="Pept_C14A"/>
</dbReference>
<dbReference type="Gene3D" id="3.30.70.1470">
    <property type="entry name" value="Caspase-like"/>
    <property type="match status" value="1"/>
</dbReference>
<dbReference type="InterPro" id="IPR001309">
    <property type="entry name" value="Pept_C14_p20"/>
</dbReference>
<dbReference type="PANTHER" id="PTHR48169">
    <property type="entry name" value="DED DOMAIN-CONTAINING PROTEIN"/>
    <property type="match status" value="1"/>
</dbReference>
<dbReference type="PANTHER" id="PTHR48169:SF7">
    <property type="entry name" value="CASPASE 10"/>
    <property type="match status" value="1"/>
</dbReference>
<evidence type="ECO:0000313" key="8">
    <source>
        <dbReference type="EMBL" id="ADU79239.1"/>
    </source>
</evidence>
<evidence type="ECO:0000256" key="2">
    <source>
        <dbReference type="ARBA" id="ARBA00022703"/>
    </source>
</evidence>
<name>F2XX05_HYDVU</name>
<dbReference type="AlphaFoldDB" id="F2XX05"/>
<dbReference type="GO" id="GO:0051604">
    <property type="term" value="P:protein maturation"/>
    <property type="evidence" value="ECO:0007669"/>
    <property type="project" value="UniProtKB-ARBA"/>
</dbReference>
<dbReference type="InterPro" id="IPR001875">
    <property type="entry name" value="DED_dom"/>
</dbReference>
<keyword evidence="3" id="KW-0677">Repeat</keyword>
<dbReference type="PRINTS" id="PR00376">
    <property type="entry name" value="IL1BCENZYME"/>
</dbReference>
<accession>F2XX05</accession>
<evidence type="ECO:0000259" key="5">
    <source>
        <dbReference type="PROSITE" id="PS50168"/>
    </source>
</evidence>
<reference evidence="8" key="1">
    <citation type="journal article" date="2011" name="Mol. Biol. Evol.">
        <title>Defining the origins of the NOD-like receptor system at the base of animal evolution.</title>
        <authorList>
            <person name="Lange C."/>
            <person name="Hemmrich G."/>
            <person name="Klostermeier U.C."/>
            <person name="Lopez-Quintero J.A."/>
            <person name="Miller D.J."/>
            <person name="Rahn T."/>
            <person name="Weiss Y."/>
            <person name="Bosch T.C."/>
            <person name="Rosenstiel P."/>
        </authorList>
    </citation>
    <scope>NUCLEOTIDE SEQUENCE</scope>
</reference>
<evidence type="ECO:0000256" key="3">
    <source>
        <dbReference type="ARBA" id="ARBA00022737"/>
    </source>
</evidence>
<dbReference type="Pfam" id="PF01335">
    <property type="entry name" value="DED"/>
    <property type="match status" value="1"/>
</dbReference>
<dbReference type="EMBL" id="HQ660071">
    <property type="protein sequence ID" value="ADU79239.1"/>
    <property type="molecule type" value="mRNA"/>
</dbReference>
<dbReference type="InterPro" id="IPR029030">
    <property type="entry name" value="Caspase-like_dom_sf"/>
</dbReference>
<dbReference type="PROSITE" id="PS50168">
    <property type="entry name" value="DED"/>
    <property type="match status" value="1"/>
</dbReference>
<dbReference type="GO" id="GO:0004197">
    <property type="term" value="F:cysteine-type endopeptidase activity"/>
    <property type="evidence" value="ECO:0007669"/>
    <property type="project" value="InterPro"/>
</dbReference>
<proteinExistence type="evidence at transcript level"/>
<protein>
    <submittedName>
        <fullName evidence="8">DEATH effector domain caspase</fullName>
    </submittedName>
</protein>
<dbReference type="PROSITE" id="PS50207">
    <property type="entry name" value="CASPASE_P10"/>
    <property type="match status" value="1"/>
</dbReference>
<sequence>MNPHISSWNQFLCSLADELLKDNIKKIKFILKDYIPASVRETLDDGHTLLNELEKRNIISCNDLSKLGQILADIGRKDLLSKIKSYMEEKSKLTSVNEISQKSGSTFSSTFNSTFNSAQTSASVSASTSVLNLDSIKKEYFVENTSIELGIYSMHNVPSGICIIFSNYFDKEVIITDENKKLEQRLGNGADESQLKETFTWLNFDVLVYKNKSSKDIVQLLYSNLKNSSIQDCFVCCILSHGYRNGIYGSDGSRLSFEELWTTVEDASSESLQGKPKLFFIQACQTEINVKEMSLSDIGIKVDFEDVLTSLATLPGKVAFRDVTRGSWYIQTLCETLKNRAYDSSLLDILTELNSNMASKVDYYKVCSEYKIATQMSSIQSCTLSKKLFFKPYDVTALSRLRIL</sequence>
<dbReference type="PROSITE" id="PS50208">
    <property type="entry name" value="CASPASE_P20"/>
    <property type="match status" value="1"/>
</dbReference>
<dbReference type="Gene3D" id="3.40.50.1460">
    <property type="match status" value="1"/>
</dbReference>
<feature type="domain" description="DED" evidence="5">
    <location>
        <begin position="7"/>
        <end position="85"/>
    </location>
</feature>
<evidence type="ECO:0000256" key="4">
    <source>
        <dbReference type="RuleBase" id="RU003971"/>
    </source>
</evidence>
<dbReference type="GO" id="GO:0042981">
    <property type="term" value="P:regulation of apoptotic process"/>
    <property type="evidence" value="ECO:0007669"/>
    <property type="project" value="InterPro"/>
</dbReference>
<evidence type="ECO:0000259" key="6">
    <source>
        <dbReference type="PROSITE" id="PS50207"/>
    </source>
</evidence>
<keyword evidence="2" id="KW-0053">Apoptosis</keyword>
<dbReference type="OrthoDB" id="5951217at2759"/>
<dbReference type="CDD" id="cd00045">
    <property type="entry name" value="DED"/>
    <property type="match status" value="1"/>
</dbReference>
<evidence type="ECO:0000256" key="1">
    <source>
        <dbReference type="ARBA" id="ARBA00010134"/>
    </source>
</evidence>